<dbReference type="EC" id="2.7.8.-" evidence="7 8"/>
<keyword evidence="5 7" id="KW-1133">Transmembrane helix</keyword>
<keyword evidence="1 7" id="KW-1003">Cell membrane</keyword>
<dbReference type="InterPro" id="IPR025202">
    <property type="entry name" value="PLD-like_dom"/>
</dbReference>
<feature type="active site" evidence="7">
    <location>
        <position position="227"/>
    </location>
</feature>
<comment type="catalytic activity">
    <reaction evidence="7">
        <text>2 a 1,2-diacyl-sn-glycero-3-phospho-(1'-sn-glycerol) = a cardiolipin + glycerol</text>
        <dbReference type="Rhea" id="RHEA:31451"/>
        <dbReference type="ChEBI" id="CHEBI:17754"/>
        <dbReference type="ChEBI" id="CHEBI:62237"/>
        <dbReference type="ChEBI" id="CHEBI:64716"/>
    </reaction>
</comment>
<feature type="active site" evidence="7">
    <location>
        <position position="225"/>
    </location>
</feature>
<evidence type="ECO:0000259" key="9">
    <source>
        <dbReference type="PROSITE" id="PS50035"/>
    </source>
</evidence>
<name>A0A1I4YLM3_9FLAO</name>
<keyword evidence="2 7" id="KW-0808">Transferase</keyword>
<dbReference type="RefSeq" id="WP_093406247.1">
    <property type="nucleotide sequence ID" value="NZ_FOVL01000003.1"/>
</dbReference>
<dbReference type="OrthoDB" id="9762009at2"/>
<keyword evidence="11" id="KW-1185">Reference proteome</keyword>
<sequence length="487" mass="57013">MNFIQDNIWWFILVFYYLIVFITAGYEIMHNREPVKTISLLFALVVLPVVGLIIYYFFAQEYRKDKIFNRKKVYDHKMIKRWEDLLILQDRDLQHLEKFFVDDKIKLVRLLQNNQTKPFTFGNKVDILVNGEKKFETLFADLKRARKHIHLEYYIFKSDRIGTRLIDILCDKAEEGVEIRISYDYVGSSISSKALKRMNSCGIEIFPFMPVWFPNLTRKLNYRDHRKIVIIDGKIGFIGGVNISDEYVNYKEQELTKMYWRDMHLRIEGHGVKSIQAQFLLNFNFITSKEIEIKDDFFPVIEPAGKSAIQIAASGPDTDWQNIMEAIFTAINTAAEYVYITTPYFIPNNEILTALCTASRIGIEIKIIIPEIGDSVVARHATNSYIEKLLESGVQVFHYVKGMVHAKTMVIDGVVSTIGTCNLDNRSFDINFEINAFVYDKYIAREMLDIFNNDLLECEELNLEDWRNRHYSEKIKEALSRLWAPLL</sequence>
<dbReference type="GO" id="GO:0008808">
    <property type="term" value="F:cardiolipin synthase activity"/>
    <property type="evidence" value="ECO:0007669"/>
    <property type="project" value="UniProtKB-UniRule"/>
</dbReference>
<dbReference type="GO" id="GO:0032049">
    <property type="term" value="P:cardiolipin biosynthetic process"/>
    <property type="evidence" value="ECO:0007669"/>
    <property type="project" value="UniProtKB-UniRule"/>
</dbReference>
<feature type="domain" description="PLD phosphodiesterase" evidence="9">
    <location>
        <begin position="220"/>
        <end position="247"/>
    </location>
</feature>
<keyword evidence="7" id="KW-1208">Phospholipid metabolism</keyword>
<feature type="active site" evidence="7">
    <location>
        <position position="407"/>
    </location>
</feature>
<evidence type="ECO:0000256" key="5">
    <source>
        <dbReference type="ARBA" id="ARBA00022989"/>
    </source>
</evidence>
<accession>A0A1I4YLM3</accession>
<dbReference type="EMBL" id="FOVL01000003">
    <property type="protein sequence ID" value="SFN38958.1"/>
    <property type="molecule type" value="Genomic_DNA"/>
</dbReference>
<protein>
    <recommendedName>
        <fullName evidence="7 8">Cardiolipin synthase</fullName>
        <shortName evidence="7">CL synthase</shortName>
        <ecNumber evidence="7 8">2.7.8.-</ecNumber>
    </recommendedName>
</protein>
<evidence type="ECO:0000256" key="1">
    <source>
        <dbReference type="ARBA" id="ARBA00022475"/>
    </source>
</evidence>
<keyword evidence="6 7" id="KW-0472">Membrane</keyword>
<feature type="domain" description="PLD phosphodiesterase" evidence="9">
    <location>
        <begin position="400"/>
        <end position="427"/>
    </location>
</feature>
<keyword evidence="3 7" id="KW-0812">Transmembrane</keyword>
<organism evidence="10 11">
    <name type="scientific">Salegentibacter flavus</name>
    <dbReference type="NCBI Taxonomy" id="287099"/>
    <lineage>
        <taxon>Bacteria</taxon>
        <taxon>Pseudomonadati</taxon>
        <taxon>Bacteroidota</taxon>
        <taxon>Flavobacteriia</taxon>
        <taxon>Flavobacteriales</taxon>
        <taxon>Flavobacteriaceae</taxon>
        <taxon>Salegentibacter</taxon>
    </lineage>
</organism>
<keyword evidence="7" id="KW-0594">Phospholipid biosynthesis</keyword>
<dbReference type="NCBIfam" id="TIGR04265">
    <property type="entry name" value="bac_cardiolipin"/>
    <property type="match status" value="1"/>
</dbReference>
<evidence type="ECO:0000256" key="7">
    <source>
        <dbReference type="HAMAP-Rule" id="MF_01916"/>
    </source>
</evidence>
<dbReference type="SUPFAM" id="SSF56024">
    <property type="entry name" value="Phospholipase D/nuclease"/>
    <property type="match status" value="2"/>
</dbReference>
<dbReference type="Pfam" id="PF13091">
    <property type="entry name" value="PLDc_2"/>
    <property type="match status" value="2"/>
</dbReference>
<dbReference type="SMART" id="SM00155">
    <property type="entry name" value="PLDc"/>
    <property type="match status" value="2"/>
</dbReference>
<dbReference type="AlphaFoldDB" id="A0A1I4YLM3"/>
<comment type="subcellular location">
    <subcellularLocation>
        <location evidence="7">Cell membrane</location>
        <topology evidence="7">Multi-pass membrane protein</topology>
    </subcellularLocation>
</comment>
<feature type="active site" evidence="7">
    <location>
        <position position="405"/>
    </location>
</feature>
<dbReference type="GO" id="GO:0005886">
    <property type="term" value="C:plasma membrane"/>
    <property type="evidence" value="ECO:0007669"/>
    <property type="project" value="UniProtKB-SubCell"/>
</dbReference>
<evidence type="ECO:0000313" key="10">
    <source>
        <dbReference type="EMBL" id="SFN38958.1"/>
    </source>
</evidence>
<keyword evidence="4" id="KW-0677">Repeat</keyword>
<evidence type="ECO:0000256" key="8">
    <source>
        <dbReference type="NCBIfam" id="TIGR04265"/>
    </source>
</evidence>
<reference evidence="10 11" key="1">
    <citation type="submission" date="2016-10" db="EMBL/GenBank/DDBJ databases">
        <authorList>
            <person name="de Groot N.N."/>
        </authorList>
    </citation>
    <scope>NUCLEOTIDE SEQUENCE [LARGE SCALE GENOMIC DNA]</scope>
    <source>
        <strain evidence="10 11">DSM 17794</strain>
    </source>
</reference>
<dbReference type="PANTHER" id="PTHR21248">
    <property type="entry name" value="CARDIOLIPIN SYNTHASE"/>
    <property type="match status" value="1"/>
</dbReference>
<feature type="transmembrane region" description="Helical" evidence="7">
    <location>
        <begin position="38"/>
        <end position="58"/>
    </location>
</feature>
<keyword evidence="7" id="KW-0443">Lipid metabolism</keyword>
<evidence type="ECO:0000256" key="4">
    <source>
        <dbReference type="ARBA" id="ARBA00022737"/>
    </source>
</evidence>
<dbReference type="STRING" id="287099.SAMN05660413_00837"/>
<dbReference type="InterPro" id="IPR001736">
    <property type="entry name" value="PLipase_D/transphosphatidylase"/>
</dbReference>
<gene>
    <name evidence="10" type="ORF">SAMN05660413_00837</name>
</gene>
<evidence type="ECO:0000313" key="11">
    <source>
        <dbReference type="Proteomes" id="UP000199153"/>
    </source>
</evidence>
<dbReference type="InterPro" id="IPR030874">
    <property type="entry name" value="Cardiolipin_synth_Firmi"/>
</dbReference>
<dbReference type="CDD" id="cd09112">
    <property type="entry name" value="PLDc_CLS_2"/>
    <property type="match status" value="1"/>
</dbReference>
<feature type="active site" evidence="7">
    <location>
        <position position="232"/>
    </location>
</feature>
<feature type="active site" evidence="7">
    <location>
        <position position="412"/>
    </location>
</feature>
<evidence type="ECO:0000256" key="3">
    <source>
        <dbReference type="ARBA" id="ARBA00022692"/>
    </source>
</evidence>
<dbReference type="CDD" id="cd09110">
    <property type="entry name" value="PLDc_CLS_1"/>
    <property type="match status" value="1"/>
</dbReference>
<dbReference type="PROSITE" id="PS50035">
    <property type="entry name" value="PLD"/>
    <property type="match status" value="2"/>
</dbReference>
<dbReference type="PANTHER" id="PTHR21248:SF22">
    <property type="entry name" value="PHOSPHOLIPASE D"/>
    <property type="match status" value="1"/>
</dbReference>
<proteinExistence type="inferred from homology"/>
<dbReference type="HAMAP" id="MF_01916">
    <property type="entry name" value="Cardiolipin_synth_Cls"/>
    <property type="match status" value="1"/>
</dbReference>
<dbReference type="Proteomes" id="UP000199153">
    <property type="component" value="Unassembled WGS sequence"/>
</dbReference>
<dbReference type="Gene3D" id="3.30.870.10">
    <property type="entry name" value="Endonuclease Chain A"/>
    <property type="match status" value="2"/>
</dbReference>
<feature type="transmembrane region" description="Helical" evidence="7">
    <location>
        <begin position="7"/>
        <end position="26"/>
    </location>
</feature>
<evidence type="ECO:0000256" key="2">
    <source>
        <dbReference type="ARBA" id="ARBA00022679"/>
    </source>
</evidence>
<comment type="similarity">
    <text evidence="7">Belongs to the phospholipase D family. Cardiolipin synthase subfamily.</text>
</comment>
<dbReference type="InterPro" id="IPR022924">
    <property type="entry name" value="Cardiolipin_synthase"/>
</dbReference>
<comment type="function">
    <text evidence="7">Catalyzes the reversible phosphatidyl group transfer from one phosphatidylglycerol molecule to another to form cardiolipin (CL) (diphosphatidylglycerol) and glycerol.</text>
</comment>
<evidence type="ECO:0000256" key="6">
    <source>
        <dbReference type="ARBA" id="ARBA00023136"/>
    </source>
</evidence>
<keyword evidence="7" id="KW-0444">Lipid biosynthesis</keyword>